<reference evidence="4 5" key="1">
    <citation type="submission" date="2015-09" db="EMBL/GenBank/DDBJ databases">
        <title>Draft genome sequence of Kouleothrix aurantiaca JCM 19913.</title>
        <authorList>
            <person name="Hemp J."/>
        </authorList>
    </citation>
    <scope>NUCLEOTIDE SEQUENCE [LARGE SCALE GENOMIC DNA]</scope>
    <source>
        <strain evidence="4 5">COM-B</strain>
    </source>
</reference>
<keyword evidence="5" id="KW-1185">Reference proteome</keyword>
<dbReference type="PANTHER" id="PTHR43420">
    <property type="entry name" value="ACETYLTRANSFERASE"/>
    <property type="match status" value="1"/>
</dbReference>
<dbReference type="Gene3D" id="3.40.630.30">
    <property type="match status" value="1"/>
</dbReference>
<dbReference type="AlphaFoldDB" id="A0A0P9D4P3"/>
<keyword evidence="2" id="KW-0012">Acyltransferase</keyword>
<dbReference type="InterPro" id="IPR016181">
    <property type="entry name" value="Acyl_CoA_acyltransferase"/>
</dbReference>
<evidence type="ECO:0000259" key="3">
    <source>
        <dbReference type="PROSITE" id="PS51186"/>
    </source>
</evidence>
<protein>
    <recommendedName>
        <fullName evidence="3">N-acetyltransferase domain-containing protein</fullName>
    </recommendedName>
</protein>
<name>A0A0P9D4P3_9CHLR</name>
<dbReference type="PROSITE" id="PS51186">
    <property type="entry name" value="GNAT"/>
    <property type="match status" value="1"/>
</dbReference>
<dbReference type="InterPro" id="IPR050680">
    <property type="entry name" value="YpeA/RimI_acetyltransf"/>
</dbReference>
<sequence>MLAQQIDLRPATRADESFVYDAKKQALGPYITEVFGWDEATQQHFHRDEYQQENSFIVLEIGHPIGWLAFHQEEDVVIIDHLYLLPEKHGNGIGTHLLTLVLNIADQHGHRVQLGVLKINPARRLYERCGFRIVTENMYFYHMEREPVLGQAMS</sequence>
<evidence type="ECO:0000256" key="1">
    <source>
        <dbReference type="ARBA" id="ARBA00022679"/>
    </source>
</evidence>
<keyword evidence="1" id="KW-0808">Transferase</keyword>
<dbReference type="InterPro" id="IPR000182">
    <property type="entry name" value="GNAT_dom"/>
</dbReference>
<dbReference type="Proteomes" id="UP000050509">
    <property type="component" value="Unassembled WGS sequence"/>
</dbReference>
<feature type="domain" description="N-acetyltransferase" evidence="3">
    <location>
        <begin position="6"/>
        <end position="148"/>
    </location>
</feature>
<gene>
    <name evidence="4" type="ORF">SE17_05980</name>
</gene>
<dbReference type="GO" id="GO:0016747">
    <property type="term" value="F:acyltransferase activity, transferring groups other than amino-acyl groups"/>
    <property type="evidence" value="ECO:0007669"/>
    <property type="project" value="InterPro"/>
</dbReference>
<evidence type="ECO:0000313" key="4">
    <source>
        <dbReference type="EMBL" id="KPV54063.1"/>
    </source>
</evidence>
<proteinExistence type="predicted"/>
<evidence type="ECO:0000256" key="2">
    <source>
        <dbReference type="ARBA" id="ARBA00023315"/>
    </source>
</evidence>
<dbReference type="Pfam" id="PF00583">
    <property type="entry name" value="Acetyltransf_1"/>
    <property type="match status" value="1"/>
</dbReference>
<accession>A0A0P9D4P3</accession>
<organism evidence="4 5">
    <name type="scientific">Kouleothrix aurantiaca</name>
    <dbReference type="NCBI Taxonomy" id="186479"/>
    <lineage>
        <taxon>Bacteria</taxon>
        <taxon>Bacillati</taxon>
        <taxon>Chloroflexota</taxon>
        <taxon>Chloroflexia</taxon>
        <taxon>Chloroflexales</taxon>
        <taxon>Roseiflexineae</taxon>
        <taxon>Roseiflexaceae</taxon>
        <taxon>Kouleothrix</taxon>
    </lineage>
</organism>
<dbReference type="CDD" id="cd04301">
    <property type="entry name" value="NAT_SF"/>
    <property type="match status" value="1"/>
</dbReference>
<dbReference type="SUPFAM" id="SSF55729">
    <property type="entry name" value="Acyl-CoA N-acyltransferases (Nat)"/>
    <property type="match status" value="1"/>
</dbReference>
<dbReference type="EMBL" id="LJCR01000121">
    <property type="protein sequence ID" value="KPV54063.1"/>
    <property type="molecule type" value="Genomic_DNA"/>
</dbReference>
<evidence type="ECO:0000313" key="5">
    <source>
        <dbReference type="Proteomes" id="UP000050509"/>
    </source>
</evidence>
<comment type="caution">
    <text evidence="4">The sequence shown here is derived from an EMBL/GenBank/DDBJ whole genome shotgun (WGS) entry which is preliminary data.</text>
</comment>